<evidence type="ECO:0000259" key="1">
    <source>
        <dbReference type="PROSITE" id="PS51725"/>
    </source>
</evidence>
<dbReference type="Gene3D" id="3.30.70.100">
    <property type="match status" value="1"/>
</dbReference>
<name>A0A9J6ZL04_9BACL</name>
<protein>
    <submittedName>
        <fullName evidence="2">Antibiotic biosynthesis monooxygenase</fullName>
    </submittedName>
</protein>
<proteinExistence type="predicted"/>
<reference evidence="2" key="1">
    <citation type="submission" date="2022-05" db="EMBL/GenBank/DDBJ databases">
        <title>Novel bacterial taxa in a minimal lignocellulolytic consortium and its capacity to transform plastics disclosed by genome-resolved metagenomics.</title>
        <authorList>
            <person name="Rodriguez C.A.D."/>
            <person name="Diaz-Garcia L."/>
            <person name="Herrera K."/>
            <person name="Tarazona N.A."/>
            <person name="Sproer C."/>
            <person name="Overmann J."/>
            <person name="Jimenez D.J."/>
        </authorList>
    </citation>
    <scope>NUCLEOTIDE SEQUENCE</scope>
    <source>
        <strain evidence="2">MAG5</strain>
    </source>
</reference>
<keyword evidence="2" id="KW-0503">Monooxygenase</keyword>
<dbReference type="InterPro" id="IPR007138">
    <property type="entry name" value="ABM_dom"/>
</dbReference>
<dbReference type="Pfam" id="PF03992">
    <property type="entry name" value="ABM"/>
    <property type="match status" value="1"/>
</dbReference>
<keyword evidence="2" id="KW-0560">Oxidoreductase</keyword>
<dbReference type="EMBL" id="CP097899">
    <property type="protein sequence ID" value="URN96806.1"/>
    <property type="molecule type" value="Genomic_DNA"/>
</dbReference>
<dbReference type="InterPro" id="IPR050744">
    <property type="entry name" value="AI-2_Isomerase_LsrG"/>
</dbReference>
<dbReference type="PANTHER" id="PTHR33336">
    <property type="entry name" value="QUINOL MONOOXYGENASE YGIN-RELATED"/>
    <property type="match status" value="1"/>
</dbReference>
<dbReference type="Proteomes" id="UP001056756">
    <property type="component" value="Chromosome"/>
</dbReference>
<evidence type="ECO:0000313" key="2">
    <source>
        <dbReference type="EMBL" id="URN96806.1"/>
    </source>
</evidence>
<dbReference type="AlphaFoldDB" id="A0A9J6ZL04"/>
<sequence>MIIVHANIQVKPDQEQAFLEEMRILLPLTRAEEGNISYELMKNTEKDHHYKMVELWKDVEATASHNTSTHFTAFVQKASAFMAAPMDLQIFSGEAVNRS</sequence>
<dbReference type="PROSITE" id="PS51725">
    <property type="entry name" value="ABM"/>
    <property type="match status" value="1"/>
</dbReference>
<organism evidence="2 3">
    <name type="scientific">Candidatus Pristimantibacillus lignocellulolyticus</name>
    <dbReference type="NCBI Taxonomy" id="2994561"/>
    <lineage>
        <taxon>Bacteria</taxon>
        <taxon>Bacillati</taxon>
        <taxon>Bacillota</taxon>
        <taxon>Bacilli</taxon>
        <taxon>Bacillales</taxon>
        <taxon>Paenibacillaceae</taxon>
        <taxon>Candidatus Pristimantibacillus</taxon>
    </lineage>
</organism>
<dbReference type="SUPFAM" id="SSF54909">
    <property type="entry name" value="Dimeric alpha+beta barrel"/>
    <property type="match status" value="1"/>
</dbReference>
<dbReference type="KEGG" id="plig:NAG76_09615"/>
<feature type="domain" description="ABM" evidence="1">
    <location>
        <begin position="2"/>
        <end position="91"/>
    </location>
</feature>
<dbReference type="GO" id="GO:0004497">
    <property type="term" value="F:monooxygenase activity"/>
    <property type="evidence" value="ECO:0007669"/>
    <property type="project" value="UniProtKB-KW"/>
</dbReference>
<gene>
    <name evidence="2" type="ORF">NAG76_09615</name>
</gene>
<dbReference type="InterPro" id="IPR011008">
    <property type="entry name" value="Dimeric_a/b-barrel"/>
</dbReference>
<accession>A0A9J6ZL04</accession>
<evidence type="ECO:0000313" key="3">
    <source>
        <dbReference type="Proteomes" id="UP001056756"/>
    </source>
</evidence>
<dbReference type="PANTHER" id="PTHR33336:SF3">
    <property type="entry name" value="ABM DOMAIN-CONTAINING PROTEIN"/>
    <property type="match status" value="1"/>
</dbReference>